<sequence>MTMDYPGDKPELLAPDAVPSRRISLKSRWLALLSQVARYFEKRSGRIALSELSDEQLQDIGVTRREAGSEIAKSWFWC</sequence>
<name>A0A1C7P2K1_9HYPH</name>
<accession>A0A1C7P2K1</accession>
<dbReference type="OrthoDB" id="8399238at2"/>
<evidence type="ECO:0000313" key="3">
    <source>
        <dbReference type="Proteomes" id="UP000093111"/>
    </source>
</evidence>
<dbReference type="AlphaFoldDB" id="A0A1C7P2K1"/>
<feature type="domain" description="YjiS-like" evidence="1">
    <location>
        <begin position="34"/>
        <end position="67"/>
    </location>
</feature>
<gene>
    <name evidence="2" type="ORF">ADU59_11905</name>
</gene>
<reference evidence="2 3" key="1">
    <citation type="journal article" date="2016" name="Syst. Appl. Microbiol.">
        <title>Pararhizobium polonicum sp. nov. isolated from tumors on stone fruit rootstocks.</title>
        <authorList>
            <person name="Pulawska J."/>
            <person name="Kuzmanovic N."/>
            <person name="Willems A."/>
            <person name="Pothier J.F."/>
        </authorList>
    </citation>
    <scope>NUCLEOTIDE SEQUENCE [LARGE SCALE GENOMIC DNA]</scope>
    <source>
        <strain evidence="2 3">F5.1</strain>
    </source>
</reference>
<dbReference type="Pfam" id="PF06568">
    <property type="entry name" value="YjiS-like"/>
    <property type="match status" value="1"/>
</dbReference>
<organism evidence="2 3">
    <name type="scientific">Pararhizobium polonicum</name>
    <dbReference type="NCBI Taxonomy" id="1612624"/>
    <lineage>
        <taxon>Bacteria</taxon>
        <taxon>Pseudomonadati</taxon>
        <taxon>Pseudomonadota</taxon>
        <taxon>Alphaproteobacteria</taxon>
        <taxon>Hyphomicrobiales</taxon>
        <taxon>Rhizobiaceae</taxon>
        <taxon>Rhizobium/Agrobacterium group</taxon>
        <taxon>Pararhizobium</taxon>
    </lineage>
</organism>
<evidence type="ECO:0000259" key="1">
    <source>
        <dbReference type="Pfam" id="PF06568"/>
    </source>
</evidence>
<dbReference type="EMBL" id="LGLV01000007">
    <property type="protein sequence ID" value="OBZ95492.1"/>
    <property type="molecule type" value="Genomic_DNA"/>
</dbReference>
<protein>
    <recommendedName>
        <fullName evidence="1">YjiS-like domain-containing protein</fullName>
    </recommendedName>
</protein>
<dbReference type="Proteomes" id="UP000093111">
    <property type="component" value="Unassembled WGS sequence"/>
</dbReference>
<comment type="caution">
    <text evidence="2">The sequence shown here is derived from an EMBL/GenBank/DDBJ whole genome shotgun (WGS) entry which is preliminary data.</text>
</comment>
<keyword evidence="3" id="KW-1185">Reference proteome</keyword>
<dbReference type="RefSeq" id="WP_068954336.1">
    <property type="nucleotide sequence ID" value="NZ_LGLV01000007.1"/>
</dbReference>
<evidence type="ECO:0000313" key="2">
    <source>
        <dbReference type="EMBL" id="OBZ95492.1"/>
    </source>
</evidence>
<proteinExistence type="predicted"/>
<dbReference type="InterPro" id="IPR009506">
    <property type="entry name" value="YjiS-like"/>
</dbReference>